<dbReference type="EMBL" id="CAJZBQ010000020">
    <property type="protein sequence ID" value="CAG9318317.1"/>
    <property type="molecule type" value="Genomic_DNA"/>
</dbReference>
<accession>A0AAU9J458</accession>
<proteinExistence type="predicted"/>
<dbReference type="AlphaFoldDB" id="A0AAU9J458"/>
<organism evidence="2 3">
    <name type="scientific">Blepharisma stoltei</name>
    <dbReference type="NCBI Taxonomy" id="1481888"/>
    <lineage>
        <taxon>Eukaryota</taxon>
        <taxon>Sar</taxon>
        <taxon>Alveolata</taxon>
        <taxon>Ciliophora</taxon>
        <taxon>Postciliodesmatophora</taxon>
        <taxon>Heterotrichea</taxon>
        <taxon>Heterotrichida</taxon>
        <taxon>Blepharismidae</taxon>
        <taxon>Blepharisma</taxon>
    </lineage>
</organism>
<feature type="compositionally biased region" description="Low complexity" evidence="1">
    <location>
        <begin position="24"/>
        <end position="42"/>
    </location>
</feature>
<protein>
    <submittedName>
        <fullName evidence="2">Uncharacterized protein</fullName>
    </submittedName>
</protein>
<evidence type="ECO:0000313" key="2">
    <source>
        <dbReference type="EMBL" id="CAG9318317.1"/>
    </source>
</evidence>
<keyword evidence="3" id="KW-1185">Reference proteome</keyword>
<name>A0AAU9J458_9CILI</name>
<sequence>MALDCHSKFRKFQDLESTKFHPGQSMSGTYSTSSSNQSPKQQISPQNKNTRFIRRYNMLMNRFASKALYKPIENASSAQKLNDKIEKVSIDFPSYIIDTVDNTVLPHFGDISSIKIEESRVDSINDGLFFNENEIDSCLQPWHLAEQAGNVLQKRDIDEFVKSSMKYGEKVAKILVSTGVVPLSKLKHNPQSPTIKTERTSKFRPISEGQIDFLKYRSQTARTTVKHKSEVPFSNVKHITVRLSPATSSVELLQQIKSKSYKDLLVNKRR</sequence>
<feature type="region of interest" description="Disordered" evidence="1">
    <location>
        <begin position="19"/>
        <end position="48"/>
    </location>
</feature>
<comment type="caution">
    <text evidence="2">The sequence shown here is derived from an EMBL/GenBank/DDBJ whole genome shotgun (WGS) entry which is preliminary data.</text>
</comment>
<gene>
    <name evidence="2" type="ORF">BSTOLATCC_MIC20791</name>
</gene>
<evidence type="ECO:0000256" key="1">
    <source>
        <dbReference type="SAM" id="MobiDB-lite"/>
    </source>
</evidence>
<reference evidence="2" key="1">
    <citation type="submission" date="2021-09" db="EMBL/GenBank/DDBJ databases">
        <authorList>
            <consortium name="AG Swart"/>
            <person name="Singh M."/>
            <person name="Singh A."/>
            <person name="Seah K."/>
            <person name="Emmerich C."/>
        </authorList>
    </citation>
    <scope>NUCLEOTIDE SEQUENCE</scope>
    <source>
        <strain evidence="2">ATCC30299</strain>
    </source>
</reference>
<dbReference type="Proteomes" id="UP001162131">
    <property type="component" value="Unassembled WGS sequence"/>
</dbReference>
<evidence type="ECO:0000313" key="3">
    <source>
        <dbReference type="Proteomes" id="UP001162131"/>
    </source>
</evidence>